<evidence type="ECO:0000256" key="7">
    <source>
        <dbReference type="ARBA" id="ARBA00022490"/>
    </source>
</evidence>
<keyword evidence="24" id="KW-0943">RNA-mediated gene silencing</keyword>
<evidence type="ECO:0000256" key="19">
    <source>
        <dbReference type="ARBA" id="ARBA00022990"/>
    </source>
</evidence>
<keyword evidence="12 31" id="KW-0479">Metal-binding</keyword>
<keyword evidence="23" id="KW-0472">Membrane</keyword>
<dbReference type="Pfam" id="PF00067">
    <property type="entry name" value="p450"/>
    <property type="match status" value="4"/>
</dbReference>
<name>M7BGY8_CHEMY</name>
<evidence type="ECO:0000256" key="3">
    <source>
        <dbReference type="ARBA" id="ARBA00004201"/>
    </source>
</evidence>
<evidence type="ECO:0000313" key="34">
    <source>
        <dbReference type="Proteomes" id="UP000031443"/>
    </source>
</evidence>
<comment type="subunit">
    <text evidence="27">Interacts with EIF4EBP1, EIF4EBP2 and EIF4EBP3. Does not interact with eIF4G (EIF4G1, EIF4G2 or EIF4G3). Component of the 4EHP-GYF2 complex, at least composed of EIF4E2, GIGYF2 and ZNF598. Interacts with GIGYF2 (via the 4EHP-binding motif); the interaction is direct. Interacts with EIF4ENIF1/4E-T (via YXXXXLphi motif); increasing affinity for the 7-methylguanosine-containing mRNA cap.</text>
</comment>
<organism evidence="33 34">
    <name type="scientific">Chelonia mydas</name>
    <name type="common">Green sea-turtle</name>
    <name type="synonym">Chelonia agassizi</name>
    <dbReference type="NCBI Taxonomy" id="8469"/>
    <lineage>
        <taxon>Eukaryota</taxon>
        <taxon>Metazoa</taxon>
        <taxon>Chordata</taxon>
        <taxon>Craniata</taxon>
        <taxon>Vertebrata</taxon>
        <taxon>Euteleostomi</taxon>
        <taxon>Archelosauria</taxon>
        <taxon>Testudinata</taxon>
        <taxon>Testudines</taxon>
        <taxon>Cryptodira</taxon>
        <taxon>Durocryptodira</taxon>
        <taxon>Americhelydia</taxon>
        <taxon>Chelonioidea</taxon>
        <taxon>Cheloniidae</taxon>
        <taxon>Chelonia</taxon>
    </lineage>
</organism>
<evidence type="ECO:0000256" key="8">
    <source>
        <dbReference type="ARBA" id="ARBA00022499"/>
    </source>
</evidence>
<evidence type="ECO:0000256" key="13">
    <source>
        <dbReference type="ARBA" id="ARBA00022824"/>
    </source>
</evidence>
<evidence type="ECO:0000313" key="33">
    <source>
        <dbReference type="EMBL" id="EMP27507.1"/>
    </source>
</evidence>
<comment type="cofactor">
    <cofactor evidence="1 31">
        <name>heme</name>
        <dbReference type="ChEBI" id="CHEBI:30413"/>
    </cofactor>
</comment>
<dbReference type="PROSITE" id="PS00086">
    <property type="entry name" value="CYTOCHROME_P450"/>
    <property type="match status" value="1"/>
</dbReference>
<protein>
    <recommendedName>
        <fullName evidence="28">Eukaryotic translation initiation factor 4E type 2</fullName>
    </recommendedName>
    <alternativeName>
        <fullName evidence="29">Eukaryotic translation initiation factor 4E-like 3</fullName>
    </alternativeName>
    <alternativeName>
        <fullName evidence="30">eIF4E-like protein 4E-LP</fullName>
    </alternativeName>
</protein>
<evidence type="ECO:0000256" key="27">
    <source>
        <dbReference type="ARBA" id="ARBA00062477"/>
    </source>
</evidence>
<keyword evidence="18" id="KW-0648">Protein biosynthesis</keyword>
<evidence type="ECO:0000256" key="20">
    <source>
        <dbReference type="ARBA" id="ARBA00023002"/>
    </source>
</evidence>
<dbReference type="GO" id="GO:0000932">
    <property type="term" value="C:P-body"/>
    <property type="evidence" value="ECO:0007669"/>
    <property type="project" value="UniProtKB-SubCell"/>
</dbReference>
<dbReference type="GO" id="GO:0003743">
    <property type="term" value="F:translation initiation factor activity"/>
    <property type="evidence" value="ECO:0007669"/>
    <property type="project" value="UniProtKB-KW"/>
</dbReference>
<keyword evidence="7" id="KW-0963">Cytoplasm</keyword>
<dbReference type="PROSITE" id="PS00813">
    <property type="entry name" value="IF4E"/>
    <property type="match status" value="1"/>
</dbReference>
<keyword evidence="15" id="KW-0810">Translation regulation</keyword>
<evidence type="ECO:0000256" key="31">
    <source>
        <dbReference type="PIRSR" id="PIRSR602401-1"/>
    </source>
</evidence>
<feature type="region of interest" description="Disordered" evidence="32">
    <location>
        <begin position="1035"/>
        <end position="1117"/>
    </location>
</feature>
<evidence type="ECO:0000256" key="15">
    <source>
        <dbReference type="ARBA" id="ARBA00022845"/>
    </source>
</evidence>
<keyword evidence="20" id="KW-0560">Oxidoreductase</keyword>
<dbReference type="SUPFAM" id="SSF48264">
    <property type="entry name" value="Cytochrome P450"/>
    <property type="match status" value="3"/>
</dbReference>
<dbReference type="GO" id="GO:0005506">
    <property type="term" value="F:iron ion binding"/>
    <property type="evidence" value="ECO:0007669"/>
    <property type="project" value="InterPro"/>
</dbReference>
<dbReference type="SUPFAM" id="SSF55418">
    <property type="entry name" value="eIF4e-like"/>
    <property type="match status" value="1"/>
</dbReference>
<evidence type="ECO:0000256" key="9">
    <source>
        <dbReference type="ARBA" id="ARBA00022540"/>
    </source>
</evidence>
<evidence type="ECO:0000256" key="1">
    <source>
        <dbReference type="ARBA" id="ARBA00001971"/>
    </source>
</evidence>
<evidence type="ECO:0000256" key="5">
    <source>
        <dbReference type="ARBA" id="ARBA00009860"/>
    </source>
</evidence>
<comment type="function">
    <text evidence="25">Recognizes and binds the 7-methylguanosine-containing mRNA cap during an early step in the initiation. Acts as a repressor of translation initiation. In contrast to EIF4E, it is unable to bind eIF4G (EIF4G1, EIF4G2 or EIF4G3), suggesting that it acts by competing with EIF4E and block assembly of eIF4F at the cap. In P-bodies, component of a complex that promotes miRNA-mediated translational repression. Involved in virus-induced host response by mediating miRNA MIR34A-induced translational silencing which controls IFNB1 production by a negative feedback mechanism.</text>
</comment>
<dbReference type="GO" id="GO:0016712">
    <property type="term" value="F:oxidoreductase activity, acting on paired donors, with incorporation or reduction of molecular oxygen, reduced flavin or flavoprotein as one donor, and incorporation of one atom of oxygen"/>
    <property type="evidence" value="ECO:0007669"/>
    <property type="project" value="TreeGrafter"/>
</dbReference>
<evidence type="ECO:0000256" key="18">
    <source>
        <dbReference type="ARBA" id="ARBA00022917"/>
    </source>
</evidence>
<dbReference type="InterPro" id="IPR017972">
    <property type="entry name" value="Cyt_P450_CS"/>
</dbReference>
<keyword evidence="34" id="KW-1185">Reference proteome</keyword>
<dbReference type="InterPro" id="IPR001040">
    <property type="entry name" value="TIF_eIF_4E"/>
</dbReference>
<evidence type="ECO:0000256" key="2">
    <source>
        <dbReference type="ARBA" id="ARBA00004174"/>
    </source>
</evidence>
<dbReference type="InterPro" id="IPR019770">
    <property type="entry name" value="TIF_eIF_4E_CS"/>
</dbReference>
<keyword evidence="17" id="KW-0694">RNA-binding</keyword>
<evidence type="ECO:0000256" key="21">
    <source>
        <dbReference type="ARBA" id="ARBA00023004"/>
    </source>
</evidence>
<dbReference type="InterPro" id="IPR002401">
    <property type="entry name" value="Cyt_P450_E_grp-I"/>
</dbReference>
<dbReference type="GO" id="GO:0003723">
    <property type="term" value="F:RNA binding"/>
    <property type="evidence" value="ECO:0007669"/>
    <property type="project" value="UniProtKB-KW"/>
</dbReference>
<dbReference type="FunFam" id="1.10.630.10:FF:000239">
    <property type="entry name" value="Uncharacterized protein"/>
    <property type="match status" value="1"/>
</dbReference>
<keyword evidence="13" id="KW-0256">Endoplasmic reticulum</keyword>
<keyword evidence="16" id="KW-0492">Microsome</keyword>
<comment type="similarity">
    <text evidence="5">Belongs to the eukaryotic initiation factor 4E family.</text>
</comment>
<dbReference type="Gene3D" id="1.10.630.10">
    <property type="entry name" value="Cytochrome P450"/>
    <property type="match status" value="4"/>
</dbReference>
<keyword evidence="22" id="KW-0503">Monooxygenase</keyword>
<dbReference type="InterPro" id="IPR036396">
    <property type="entry name" value="Cyt_P450_sf"/>
</dbReference>
<feature type="binding site" description="axial binding residue" evidence="31">
    <location>
        <position position="973"/>
    </location>
    <ligand>
        <name>heme</name>
        <dbReference type="ChEBI" id="CHEBI:30413"/>
    </ligand>
    <ligandPart>
        <name>Fe</name>
        <dbReference type="ChEBI" id="CHEBI:18248"/>
    </ligandPart>
</feature>
<keyword evidence="9 33" id="KW-0396">Initiation factor</keyword>
<gene>
    <name evidence="33" type="ORF">UY3_15411</name>
</gene>
<keyword evidence="21 31" id="KW-0408">Iron</keyword>
<evidence type="ECO:0000256" key="12">
    <source>
        <dbReference type="ARBA" id="ARBA00022723"/>
    </source>
</evidence>
<dbReference type="InterPro" id="IPR001128">
    <property type="entry name" value="Cyt_P450"/>
</dbReference>
<evidence type="ECO:0000256" key="14">
    <source>
        <dbReference type="ARBA" id="ARBA00022843"/>
    </source>
</evidence>
<evidence type="ECO:0000256" key="17">
    <source>
        <dbReference type="ARBA" id="ARBA00022884"/>
    </source>
</evidence>
<evidence type="ECO:0000256" key="30">
    <source>
        <dbReference type="ARBA" id="ARBA00083266"/>
    </source>
</evidence>
<reference evidence="34" key="1">
    <citation type="journal article" date="2013" name="Nat. Genet.">
        <title>The draft genomes of soft-shell turtle and green sea turtle yield insights into the development and evolution of the turtle-specific body plan.</title>
        <authorList>
            <person name="Wang Z."/>
            <person name="Pascual-Anaya J."/>
            <person name="Zadissa A."/>
            <person name="Li W."/>
            <person name="Niimura Y."/>
            <person name="Huang Z."/>
            <person name="Li C."/>
            <person name="White S."/>
            <person name="Xiong Z."/>
            <person name="Fang D."/>
            <person name="Wang B."/>
            <person name="Ming Y."/>
            <person name="Chen Y."/>
            <person name="Zheng Y."/>
            <person name="Kuraku S."/>
            <person name="Pignatelli M."/>
            <person name="Herrero J."/>
            <person name="Beal K."/>
            <person name="Nozawa M."/>
            <person name="Li Q."/>
            <person name="Wang J."/>
            <person name="Zhang H."/>
            <person name="Yu L."/>
            <person name="Shigenobu S."/>
            <person name="Wang J."/>
            <person name="Liu J."/>
            <person name="Flicek P."/>
            <person name="Searle S."/>
            <person name="Wang J."/>
            <person name="Kuratani S."/>
            <person name="Yin Y."/>
            <person name="Aken B."/>
            <person name="Zhang G."/>
            <person name="Irie N."/>
        </authorList>
    </citation>
    <scope>NUCLEOTIDE SEQUENCE [LARGE SCALE GENOMIC DNA]</scope>
</reference>
<evidence type="ECO:0000256" key="32">
    <source>
        <dbReference type="SAM" id="MobiDB-lite"/>
    </source>
</evidence>
<dbReference type="GO" id="GO:0005789">
    <property type="term" value="C:endoplasmic reticulum membrane"/>
    <property type="evidence" value="ECO:0007669"/>
    <property type="project" value="UniProtKB-SubCell"/>
</dbReference>
<comment type="function">
    <text evidence="26">Component of the 4EHP-GYF2 complex, a multiprotein complex that acts as a repressor of translation initiation. In association with GIGYF2, assists ribosome-associated quality control (RQC) by sequestering the mRNA cap, blocking ribosome initiation and decreasing the translational load on problematic messages. Part of a pathway that works in parallel to RQC-mediated degradation of the stalled nascent polypeptide. GIGYF2 and EIF4E2 work downstream and independently of ZNF598, which seems to work as a scaffold that can recruit them to faulty mRNA even if alternative recruitment mechanisms may exist.</text>
</comment>
<keyword evidence="8" id="KW-1017">Isopeptide bond</keyword>
<feature type="compositionally biased region" description="Basic and acidic residues" evidence="32">
    <location>
        <begin position="1072"/>
        <end position="1103"/>
    </location>
</feature>
<dbReference type="GO" id="GO:0020037">
    <property type="term" value="F:heme binding"/>
    <property type="evidence" value="ECO:0007669"/>
    <property type="project" value="InterPro"/>
</dbReference>
<dbReference type="EMBL" id="KB569558">
    <property type="protein sequence ID" value="EMP27507.1"/>
    <property type="molecule type" value="Genomic_DNA"/>
</dbReference>
<proteinExistence type="inferred from homology"/>
<evidence type="ECO:0000256" key="6">
    <source>
        <dbReference type="ARBA" id="ARBA00010617"/>
    </source>
</evidence>
<dbReference type="eggNOG" id="KOG0156">
    <property type="taxonomic scope" value="Eukaryota"/>
</dbReference>
<sequence>MGHIYPDRIGPVNTGSPLVRKEIRRHKERGIPDEPQDFIGFYLAQIAKAKDDPTSTYDEDNMEKCISDLFLAGTETTISTLRWALLYMVAYPNIQEKVQKEMDTLLGPSQLICYEDRKKLPYTNAVIHEIHRYCSIVLIAIPRESGKVTTLQGFLIPKGTIILPNLDSVLFDAEKWESPRQFNPSRFLDKEGNFVSREGFLPFLTGPRVCFGEQLARSKLFIIFTNLLRAFKFTLPKGVKEISTKLVLGSTVQPQPYKLRAVPRIIFTSGHTWKQQRRFGLMTLRNLGLGKKGLEHRIQEEARHLVEYFMNERGDPLDPSFPIIHSVSNVIAAVIFGHCFSTEDKNFHQLVENNDYLASFGGSISEMQCGVPHCRERLAMGKDLGCSLQGKTLAARYQIRSGPSEYDSPMDYLGEGAHQKAFYCQEFLRSFARKELRSHQESGSPDEPQDFIDFYLAQIDKSKAEPDSTFDEDNLVQTIFDLFLAGTETTTTTMRWAVLYMVAYPDIQEKVQKELDAVLGPSHLISYEDRKELPFTYAVVHEIQRYSSIVAVGVPRECVKDTVLQGFPIEKLAQIYGKIFTLWLGQSPVIVLHGFQAVKDGLTTNPEDVSGRPAMPFFNEKATEKGIVMTSGHTWKQQRRFGLMTLRNLGLGKKGLEHRIQEEARHLVEYFMNERGQPLDPSVFFSQALSNVICAVVLGHRFSADDETFQQLLKANACLLISAGTLRERLHNTFPWLMNHLPGPHKKVLSSHWFLYCFAKEEIRRHEESGVPDEPQDFIDFYLAQTVKCKDDPTSTFDEGNLIQTILDLFIAGTESTATTLRWALISLVLHPHIQEEVQKELDAVLGPSQLKAECFSSEKVQKEMDTLLGPSQLICYEDRKNLPYTNAVIHEIQRYSCIAPVGVPRQCVKDTTLLGLPVPKGTVILPNICSVLSDPEQWETPHQFNPTHFLDKDGNFMSREAFLPFSAGHRVCLGERLARTELFIFFTSLLRAFTFRLPEGVTEINTERAEKSWCFVSGPDTGVRKWVEAPAFPLATSPSGANVPRTDPARAPRPLQVRKSPGALYQGRTQGLKDDDSGDHDQNEENSTQKDGEKEKNDRDKPQSSTKRKAVVPGPAEHPLQYNYTFWYSRRTPGRPTSSQSYEQNIKQIGTFASVEQFWRFYSHMVRPGDLTGHSDFHLFKEGIKPMWEDDANKNGGKWIIRLRKGLASRCWENLILAMLGEQFMVGEEICGAVVSVRFQEDIISIWNKTASDQATTARIRDTLRRVLNLPPNTIMEYKTHTDSINCSCGGSVEGNP</sequence>
<dbReference type="GO" id="GO:0006082">
    <property type="term" value="P:organic acid metabolic process"/>
    <property type="evidence" value="ECO:0007669"/>
    <property type="project" value="TreeGrafter"/>
</dbReference>
<keyword evidence="19" id="KW-0007">Acetylation</keyword>
<keyword evidence="14" id="KW-0832">Ubl conjugation</keyword>
<dbReference type="Gene3D" id="3.30.760.10">
    <property type="entry name" value="RNA Cap, Translation Initiation Factor Eif4e"/>
    <property type="match status" value="1"/>
</dbReference>
<keyword evidence="10" id="KW-0597">Phosphoprotein</keyword>
<evidence type="ECO:0000256" key="24">
    <source>
        <dbReference type="ARBA" id="ARBA00023158"/>
    </source>
</evidence>
<evidence type="ECO:0000256" key="22">
    <source>
        <dbReference type="ARBA" id="ARBA00023033"/>
    </source>
</evidence>
<dbReference type="InterPro" id="IPR023398">
    <property type="entry name" value="TIF_eIF4e-like"/>
</dbReference>
<dbReference type="FunFam" id="1.10.630.10:FF:000238">
    <property type="entry name" value="Cytochrome P450 2A6"/>
    <property type="match status" value="1"/>
</dbReference>
<evidence type="ECO:0000256" key="16">
    <source>
        <dbReference type="ARBA" id="ARBA00022848"/>
    </source>
</evidence>
<dbReference type="GO" id="GO:0031047">
    <property type="term" value="P:regulatory ncRNA-mediated gene silencing"/>
    <property type="evidence" value="ECO:0007669"/>
    <property type="project" value="UniProtKB-KW"/>
</dbReference>
<evidence type="ECO:0000256" key="29">
    <source>
        <dbReference type="ARBA" id="ARBA00077912"/>
    </source>
</evidence>
<accession>M7BGY8</accession>
<keyword evidence="11 31" id="KW-0349">Heme</keyword>
<evidence type="ECO:0000256" key="28">
    <source>
        <dbReference type="ARBA" id="ARBA00070561"/>
    </source>
</evidence>
<comment type="subcellular location">
    <subcellularLocation>
        <location evidence="3">Cytoplasm</location>
        <location evidence="3">P-body</location>
    </subcellularLocation>
    <subcellularLocation>
        <location evidence="4">Endoplasmic reticulum membrane</location>
        <topology evidence="4">Peripheral membrane protein</topology>
    </subcellularLocation>
    <subcellularLocation>
        <location evidence="2">Microsome membrane</location>
        <topology evidence="2">Peripheral membrane protein</topology>
    </subcellularLocation>
</comment>
<evidence type="ECO:0000256" key="4">
    <source>
        <dbReference type="ARBA" id="ARBA00004406"/>
    </source>
</evidence>
<dbReference type="PRINTS" id="PR00385">
    <property type="entry name" value="P450"/>
</dbReference>
<evidence type="ECO:0000256" key="23">
    <source>
        <dbReference type="ARBA" id="ARBA00023136"/>
    </source>
</evidence>
<dbReference type="PANTHER" id="PTHR24300:SF134">
    <property type="entry name" value="CYTOCHROME P450, FAMILY 2, SUBFAMILY AB, POLYPEPTIDE 2-RELATED"/>
    <property type="match status" value="1"/>
</dbReference>
<dbReference type="PANTHER" id="PTHR24300">
    <property type="entry name" value="CYTOCHROME P450 508A4-RELATED"/>
    <property type="match status" value="1"/>
</dbReference>
<dbReference type="STRING" id="8469.M7BGY8"/>
<dbReference type="FunFam" id="3.30.760.10:FF:000001">
    <property type="entry name" value="Eukaryotic translation initiation factor 4E type 2 isoformX2"/>
    <property type="match status" value="1"/>
</dbReference>
<dbReference type="FunFam" id="1.10.630.10:FF:000176">
    <property type="entry name" value="Uncharacterized protein"/>
    <property type="match status" value="1"/>
</dbReference>
<dbReference type="Pfam" id="PF01652">
    <property type="entry name" value="IF4E"/>
    <property type="match status" value="1"/>
</dbReference>
<dbReference type="InterPro" id="IPR050182">
    <property type="entry name" value="Cytochrome_P450_fam2"/>
</dbReference>
<evidence type="ECO:0000256" key="25">
    <source>
        <dbReference type="ARBA" id="ARBA00054290"/>
    </source>
</evidence>
<comment type="similarity">
    <text evidence="6">Belongs to the cytochrome P450 family.</text>
</comment>
<evidence type="ECO:0000256" key="11">
    <source>
        <dbReference type="ARBA" id="ARBA00022617"/>
    </source>
</evidence>
<dbReference type="PRINTS" id="PR00463">
    <property type="entry name" value="EP450I"/>
</dbReference>
<evidence type="ECO:0000256" key="10">
    <source>
        <dbReference type="ARBA" id="ARBA00022553"/>
    </source>
</evidence>
<dbReference type="GO" id="GO:0006417">
    <property type="term" value="P:regulation of translation"/>
    <property type="evidence" value="ECO:0007669"/>
    <property type="project" value="UniProtKB-KW"/>
</dbReference>
<dbReference type="Proteomes" id="UP000031443">
    <property type="component" value="Unassembled WGS sequence"/>
</dbReference>
<evidence type="ECO:0000256" key="26">
    <source>
        <dbReference type="ARBA" id="ARBA00054780"/>
    </source>
</evidence>
<dbReference type="GO" id="GO:0006805">
    <property type="term" value="P:xenobiotic metabolic process"/>
    <property type="evidence" value="ECO:0007669"/>
    <property type="project" value="TreeGrafter"/>
</dbReference>